<feature type="repeat" description="ANK" evidence="3">
    <location>
        <begin position="1200"/>
        <end position="1232"/>
    </location>
</feature>
<feature type="compositionally biased region" description="Polar residues" evidence="4">
    <location>
        <begin position="1755"/>
        <end position="1767"/>
    </location>
</feature>
<feature type="repeat" description="ANK" evidence="3">
    <location>
        <begin position="1302"/>
        <end position="1334"/>
    </location>
</feature>
<keyword evidence="7" id="KW-1185">Reference proteome</keyword>
<organism evidence="6 7">
    <name type="scientific">Oculimacula yallundae</name>
    <dbReference type="NCBI Taxonomy" id="86028"/>
    <lineage>
        <taxon>Eukaryota</taxon>
        <taxon>Fungi</taxon>
        <taxon>Dikarya</taxon>
        <taxon>Ascomycota</taxon>
        <taxon>Pezizomycotina</taxon>
        <taxon>Leotiomycetes</taxon>
        <taxon>Helotiales</taxon>
        <taxon>Ploettnerulaceae</taxon>
        <taxon>Oculimacula</taxon>
    </lineage>
</organism>
<dbReference type="InterPro" id="IPR036770">
    <property type="entry name" value="Ankyrin_rpt-contain_sf"/>
</dbReference>
<feature type="repeat" description="ANK" evidence="3">
    <location>
        <begin position="911"/>
        <end position="939"/>
    </location>
</feature>
<evidence type="ECO:0000256" key="4">
    <source>
        <dbReference type="SAM" id="MobiDB-lite"/>
    </source>
</evidence>
<feature type="compositionally biased region" description="Basic and acidic residues" evidence="4">
    <location>
        <begin position="1927"/>
        <end position="1946"/>
    </location>
</feature>
<dbReference type="InterPro" id="IPR056884">
    <property type="entry name" value="NPHP3-like_N"/>
</dbReference>
<proteinExistence type="predicted"/>
<keyword evidence="1" id="KW-0677">Repeat</keyword>
<dbReference type="Proteomes" id="UP001595075">
    <property type="component" value="Unassembled WGS sequence"/>
</dbReference>
<dbReference type="Gene3D" id="1.25.40.20">
    <property type="entry name" value="Ankyrin repeat-containing domain"/>
    <property type="match status" value="4"/>
</dbReference>
<feature type="repeat" description="ANK" evidence="3">
    <location>
        <begin position="1235"/>
        <end position="1267"/>
    </location>
</feature>
<dbReference type="PROSITE" id="PS50297">
    <property type="entry name" value="ANK_REP_REGION"/>
    <property type="match status" value="5"/>
</dbReference>
<dbReference type="InterPro" id="IPR029058">
    <property type="entry name" value="AB_hydrolase_fold"/>
</dbReference>
<protein>
    <recommendedName>
        <fullName evidence="5">Nephrocystin 3-like N-terminal domain-containing protein</fullName>
    </recommendedName>
</protein>
<comment type="caution">
    <text evidence="6">The sequence shown here is derived from an EMBL/GenBank/DDBJ whole genome shotgun (WGS) entry which is preliminary data.</text>
</comment>
<dbReference type="PANTHER" id="PTHR24198">
    <property type="entry name" value="ANKYRIN REPEAT AND PROTEIN KINASE DOMAIN-CONTAINING PROTEIN"/>
    <property type="match status" value="1"/>
</dbReference>
<dbReference type="InterPro" id="IPR002110">
    <property type="entry name" value="Ankyrin_rpt"/>
</dbReference>
<dbReference type="Pfam" id="PF12796">
    <property type="entry name" value="Ank_2"/>
    <property type="match status" value="6"/>
</dbReference>
<feature type="compositionally biased region" description="Polar residues" evidence="4">
    <location>
        <begin position="1776"/>
        <end position="1786"/>
    </location>
</feature>
<gene>
    <name evidence="6" type="ORF">VTL71DRAFT_2641</name>
</gene>
<feature type="repeat" description="ANK" evidence="3">
    <location>
        <begin position="1368"/>
        <end position="1400"/>
    </location>
</feature>
<accession>A0ABR4C9F2</accession>
<evidence type="ECO:0000256" key="3">
    <source>
        <dbReference type="PROSITE-ProRule" id="PRU00023"/>
    </source>
</evidence>
<dbReference type="PROSITE" id="PS50088">
    <property type="entry name" value="ANK_REPEAT"/>
    <property type="match status" value="9"/>
</dbReference>
<evidence type="ECO:0000259" key="5">
    <source>
        <dbReference type="Pfam" id="PF24883"/>
    </source>
</evidence>
<feature type="repeat" description="ANK" evidence="3">
    <location>
        <begin position="1011"/>
        <end position="1043"/>
    </location>
</feature>
<dbReference type="PANTHER" id="PTHR24198:SF194">
    <property type="entry name" value="INVERSIN-A"/>
    <property type="match status" value="1"/>
</dbReference>
<feature type="repeat" description="ANK" evidence="3">
    <location>
        <begin position="1335"/>
        <end position="1367"/>
    </location>
</feature>
<feature type="compositionally biased region" description="Polar residues" evidence="4">
    <location>
        <begin position="1712"/>
        <end position="1722"/>
    </location>
</feature>
<feature type="repeat" description="ANK" evidence="3">
    <location>
        <begin position="1474"/>
        <end position="1506"/>
    </location>
</feature>
<dbReference type="Gene3D" id="3.40.50.300">
    <property type="entry name" value="P-loop containing nucleotide triphosphate hydrolases"/>
    <property type="match status" value="1"/>
</dbReference>
<feature type="compositionally biased region" description="Basic and acidic residues" evidence="4">
    <location>
        <begin position="1693"/>
        <end position="1708"/>
    </location>
</feature>
<dbReference type="Gene3D" id="3.40.50.1820">
    <property type="entry name" value="alpha/beta hydrolase"/>
    <property type="match status" value="1"/>
</dbReference>
<evidence type="ECO:0000313" key="7">
    <source>
        <dbReference type="Proteomes" id="UP001595075"/>
    </source>
</evidence>
<dbReference type="Pfam" id="PF24883">
    <property type="entry name" value="NPHP3_N"/>
    <property type="match status" value="1"/>
</dbReference>
<sequence>MSSSYPDPFEGLVFIAPEGKPEIGDYSIDIIAVPGLGADPKTSFISEDDGGFDWLKDEREGILSEFKTARVLKYGYESRWMGTEAINQSLGNVAEHFLVCLANARKDHPERPLIFVAHSLGGLVVARALTIADRNPEKIERTRIVECFAGAIFFGTPFSGSEQAASGVLLAAVLQNAKRGVPSQIMQVLDPQGEYIGDLRREFSELVQREPRAGIACIQEQKETNFAEALGPRVSKIMRIVGLASAIVVTAASATLDGASPAAMNVDHRQLNRFKNGKDPRFLTVKEMFRNIEINASRIVKKRLRASKKSVVDDATFNSLEECLNVDVHGSRMRIETASGNSEWILKDPTFEQWLDKAQDESGKFLWVYGDEGLGKSKAALAAVQTLEGMLREKTTTRTTESDFMVAYFFCDSTSDTHSVENMLSSLMWQLIRKRRSLGQYVRAFAGANSAKHSTRNSIGLAKLWTGLQDMLRDDSAPTVYFVVNNLHYLAKDASTAEFWVRINDLVAETGETQDPIRKNVNWMFLSRKRANIEDVLDVDIVAQINLNDSSRDEERGLMLNIFTHDRVKALAGKQGYSLALQYLLTSILLDRAENKQLWVEVVCCLLEALPANYWVVRDTVEKLPQDVTTLMSTVWAESLDPKRENIHRTKEILRTMAIVFEYPTLDELKVLAELGEDLDAKEVLNQIRACGPLLRIYDDGSAGGDLGSYRVTFIHDTAKEALIDPNNDCRTLIGFSESTGKTDQTRIRLQHGIVALRCFSHTNSEMAGDDDDDYFSRFQYEEEEDLTEDSAPELKGLFQDITNDVNGEDGNEDDFDEPSLEYPVKHWLRHGYEATANFVDTLDLKNSFWAPKSSARQRWWNCYAKRDGEVAVGLKNLTAMHVAAFFGLTHLIDSLIREGHKNEIQIRDSWDNQPLHWAAARGHIEAMEKLIFLGADINDGRVDQVWTPLHMAASEGRIDAMNHLMKENADIDAIDKDIGTALTLALACNQDEAVVLLLASGASATLASEKGESPLAMAAYMGEDVLIETILERGGAHNLVSTNYGSALAAAASAGNESIVRRLLPYSNTNSYERALKEATENGFHVIVEMLLQSPERLNLDDDFQNAASMGRDLVLIELWKHNQSQNGEAISKDAIDSALYLAAEAEQETTVLFLLQYCGANSNAHGASFGTALTAAAYDGNLEILNHLLQFRADISDPSGYPLQVASSQGHLNTVQVLLSNHASVNSHSHDFTDGTTLQAACVARQTEIAKVLLEHGADPNLGGGPLTSPLIAATTNSLGELAKLLLERGAKVNVFGGPENSTPLIIAAGTLTSKYLKDMIDHGANVDAVDGEGDTALIMSAYYGDADCVQVLLDADANVNLCGKNYGTALHVAAQEGHDEICLLLLQNGANPTIHGGPYDTVVQAAAYSGKPKCLKVLLENNSWKDAINVNLEGGKCFTPLRAAVVNRDDKPTRFLLACKPNVNALPKGGAATTALHAAAYAGCSRNARLLLEADADPNIDHGAHGTVLQVAALKSGRDLCELLIQSKAKIDDWSGPYGSALVAAVVRDYHERDTDVLEYLLEQNFTLQAYRAALDKAFVLQRKDAFKLIWQSIKSKKLRLNTGRLLEIYWKRANNRYSNVMKQEDENKDFDGSLEHYDQDIESDEEEEDDDENDDNQTNIGSTDRQLNINSTANGQQYGSAPRTLQSEMSDRSRGVDGRQDSGEARAAQNSNNVQARNMGTGDGNGPRAGGNQDDSGGYGAGSGTRGLRTGDNSNGRQVGNNDNENEIYSAGTESRNMNANDNGRRTQAEDGYGGYGQGSQARSEGGGGFGGRNAGYGSPGDEGVEHDDGFGDIDRDTRGVGHRSQSGYENAQPPVEDDDTQEEAYGSRDIDQEGEEPEVEEEVPEAEEDVPEVEEDIPEDVEEEIPEEVEETNEELEDDQEIDAHEGESYWEKMKRLAREE</sequence>
<dbReference type="SMART" id="SM00248">
    <property type="entry name" value="ANK"/>
    <property type="match status" value="18"/>
</dbReference>
<dbReference type="SUPFAM" id="SSF53474">
    <property type="entry name" value="alpha/beta-Hydrolases"/>
    <property type="match status" value="1"/>
</dbReference>
<dbReference type="SUPFAM" id="SSF48403">
    <property type="entry name" value="Ankyrin repeat"/>
    <property type="match status" value="2"/>
</dbReference>
<feature type="region of interest" description="Disordered" evidence="4">
    <location>
        <begin position="1645"/>
        <end position="1946"/>
    </location>
</feature>
<evidence type="ECO:0000256" key="2">
    <source>
        <dbReference type="ARBA" id="ARBA00023043"/>
    </source>
</evidence>
<feature type="compositionally biased region" description="Polar residues" evidence="4">
    <location>
        <begin position="1660"/>
        <end position="1692"/>
    </location>
</feature>
<dbReference type="EMBL" id="JAZHXI010000011">
    <property type="protein sequence ID" value="KAL2066570.1"/>
    <property type="molecule type" value="Genomic_DNA"/>
</dbReference>
<keyword evidence="2 3" id="KW-0040">ANK repeat</keyword>
<feature type="compositionally biased region" description="Gly residues" evidence="4">
    <location>
        <begin position="1809"/>
        <end position="1825"/>
    </location>
</feature>
<feature type="compositionally biased region" description="Basic and acidic residues" evidence="4">
    <location>
        <begin position="1831"/>
        <end position="1844"/>
    </location>
</feature>
<feature type="compositionally biased region" description="Acidic residues" evidence="4">
    <location>
        <begin position="1645"/>
        <end position="1659"/>
    </location>
</feature>
<name>A0ABR4C9F2_9HELO</name>
<dbReference type="InterPro" id="IPR027417">
    <property type="entry name" value="P-loop_NTPase"/>
</dbReference>
<feature type="repeat" description="ANK" evidence="3">
    <location>
        <begin position="945"/>
        <end position="977"/>
    </location>
</feature>
<evidence type="ECO:0000313" key="6">
    <source>
        <dbReference type="EMBL" id="KAL2066570.1"/>
    </source>
</evidence>
<feature type="compositionally biased region" description="Acidic residues" evidence="4">
    <location>
        <begin position="1877"/>
        <end position="1926"/>
    </location>
</feature>
<feature type="domain" description="Nephrocystin 3-like N-terminal" evidence="5">
    <location>
        <begin position="342"/>
        <end position="488"/>
    </location>
</feature>
<reference evidence="6 7" key="1">
    <citation type="journal article" date="2024" name="Commun. Biol.">
        <title>Comparative genomic analysis of thermophilic fungi reveals convergent evolutionary adaptations and gene losses.</title>
        <authorList>
            <person name="Steindorff A.S."/>
            <person name="Aguilar-Pontes M.V."/>
            <person name="Robinson A.J."/>
            <person name="Andreopoulos B."/>
            <person name="LaButti K."/>
            <person name="Kuo A."/>
            <person name="Mondo S."/>
            <person name="Riley R."/>
            <person name="Otillar R."/>
            <person name="Haridas S."/>
            <person name="Lipzen A."/>
            <person name="Grimwood J."/>
            <person name="Schmutz J."/>
            <person name="Clum A."/>
            <person name="Reid I.D."/>
            <person name="Moisan M.C."/>
            <person name="Butler G."/>
            <person name="Nguyen T.T.M."/>
            <person name="Dewar K."/>
            <person name="Conant G."/>
            <person name="Drula E."/>
            <person name="Henrissat B."/>
            <person name="Hansel C."/>
            <person name="Singer S."/>
            <person name="Hutchinson M.I."/>
            <person name="de Vries R.P."/>
            <person name="Natvig D.O."/>
            <person name="Powell A.J."/>
            <person name="Tsang A."/>
            <person name="Grigoriev I.V."/>
        </authorList>
    </citation>
    <scope>NUCLEOTIDE SEQUENCE [LARGE SCALE GENOMIC DNA]</scope>
    <source>
        <strain evidence="6 7">CBS 494.80</strain>
    </source>
</reference>
<evidence type="ECO:0000256" key="1">
    <source>
        <dbReference type="ARBA" id="ARBA00022737"/>
    </source>
</evidence>